<proteinExistence type="predicted"/>
<protein>
    <submittedName>
        <fullName evidence="1">Uncharacterized protein</fullName>
    </submittedName>
</protein>
<evidence type="ECO:0000313" key="1">
    <source>
        <dbReference type="EMBL" id="PIU34549.1"/>
    </source>
</evidence>
<dbReference type="AlphaFoldDB" id="A0A2M6YR20"/>
<accession>A0A2M6YR20</accession>
<evidence type="ECO:0000313" key="2">
    <source>
        <dbReference type="Proteomes" id="UP000229502"/>
    </source>
</evidence>
<comment type="caution">
    <text evidence="1">The sequence shown here is derived from an EMBL/GenBank/DDBJ whole genome shotgun (WGS) entry which is preliminary data.</text>
</comment>
<dbReference type="Proteomes" id="UP000229502">
    <property type="component" value="Unassembled WGS sequence"/>
</dbReference>
<reference evidence="2" key="1">
    <citation type="submission" date="2017-09" db="EMBL/GenBank/DDBJ databases">
        <title>Depth-based differentiation of microbial function through sediment-hosted aquifers and enrichment of novel symbionts in the deep terrestrial subsurface.</title>
        <authorList>
            <person name="Probst A.J."/>
            <person name="Ladd B."/>
            <person name="Jarett J.K."/>
            <person name="Geller-Mcgrath D.E."/>
            <person name="Sieber C.M.K."/>
            <person name="Emerson J.B."/>
            <person name="Anantharaman K."/>
            <person name="Thomas B.C."/>
            <person name="Malmstrom R."/>
            <person name="Stieglmeier M."/>
            <person name="Klingl A."/>
            <person name="Woyke T."/>
            <person name="Ryan C.M."/>
            <person name="Banfield J.F."/>
        </authorList>
    </citation>
    <scope>NUCLEOTIDE SEQUENCE [LARGE SCALE GENOMIC DNA]</scope>
</reference>
<dbReference type="EMBL" id="PEWZ01000105">
    <property type="protein sequence ID" value="PIU34549.1"/>
    <property type="molecule type" value="Genomic_DNA"/>
</dbReference>
<gene>
    <name evidence="1" type="ORF">COT03_02165</name>
</gene>
<name>A0A2M6YR20_9BACT</name>
<sequence>MAITVILNIYQTVKSGITTDCATALTLVFNKIPSINVQIKKAWGPARVLLDIPLTARGVSCVAKLKLTATTYLYPQTILA</sequence>
<organism evidence="1 2">
    <name type="scientific">Candidatus Shapirobacteria bacterium CG07_land_8_20_14_0_80_39_18</name>
    <dbReference type="NCBI Taxonomy" id="1974882"/>
    <lineage>
        <taxon>Bacteria</taxon>
        <taxon>Candidatus Shapironibacteriota</taxon>
    </lineage>
</organism>